<proteinExistence type="predicted"/>
<keyword evidence="4" id="KW-1185">Reference proteome</keyword>
<dbReference type="AlphaFoldDB" id="B8IWT0"/>
<dbReference type="Gene3D" id="3.30.450.20">
    <property type="entry name" value="PAS domain"/>
    <property type="match status" value="1"/>
</dbReference>
<reference evidence="4" key="1">
    <citation type="submission" date="2009-01" db="EMBL/GenBank/DDBJ databases">
        <title>Complete sequence of plasmid 2 of Methylobacterium nodulans ORS 2060.</title>
        <authorList>
            <consortium name="US DOE Joint Genome Institute"/>
            <person name="Lucas S."/>
            <person name="Copeland A."/>
            <person name="Lapidus A."/>
            <person name="Glavina del Rio T."/>
            <person name="Dalin E."/>
            <person name="Tice H."/>
            <person name="Bruce D."/>
            <person name="Goodwin L."/>
            <person name="Pitluck S."/>
            <person name="Sims D."/>
            <person name="Brettin T."/>
            <person name="Detter J.C."/>
            <person name="Han C."/>
            <person name="Larimer F."/>
            <person name="Land M."/>
            <person name="Hauser L."/>
            <person name="Kyrpides N."/>
            <person name="Ivanova N."/>
            <person name="Marx C.J."/>
            <person name="Richardson P."/>
        </authorList>
    </citation>
    <scope>NUCLEOTIDE SEQUENCE [LARGE SCALE GENOMIC DNA]</scope>
    <source>
        <strain evidence="4">LMG 21967 / CNCM I-2342 / ORS 2060</strain>
        <plasmid evidence="4">Plasmid pMNOD02</plasmid>
    </source>
</reference>
<organism evidence="3 4">
    <name type="scientific">Methylobacterium nodulans (strain LMG 21967 / CNCM I-2342 / ORS 2060)</name>
    <dbReference type="NCBI Taxonomy" id="460265"/>
    <lineage>
        <taxon>Bacteria</taxon>
        <taxon>Pseudomonadati</taxon>
        <taxon>Pseudomonadota</taxon>
        <taxon>Alphaproteobacteria</taxon>
        <taxon>Hyphomicrobiales</taxon>
        <taxon>Methylobacteriaceae</taxon>
        <taxon>Methylobacterium</taxon>
    </lineage>
</organism>
<dbReference type="InterPro" id="IPR000014">
    <property type="entry name" value="PAS"/>
</dbReference>
<name>B8IWT0_METNO</name>
<dbReference type="PROSITE" id="PS50112">
    <property type="entry name" value="PAS"/>
    <property type="match status" value="1"/>
</dbReference>
<dbReference type="HOGENOM" id="CLU_1223561_0_0_5"/>
<feature type="domain" description="PAS" evidence="2">
    <location>
        <begin position="28"/>
        <end position="87"/>
    </location>
</feature>
<dbReference type="InterPro" id="IPR013767">
    <property type="entry name" value="PAS_fold"/>
</dbReference>
<dbReference type="Proteomes" id="UP000008207">
    <property type="component" value="Plasmid pMNOD02"/>
</dbReference>
<evidence type="ECO:0000313" key="3">
    <source>
        <dbReference type="EMBL" id="ACL62971.1"/>
    </source>
</evidence>
<geneLocation type="plasmid" evidence="3 4">
    <name>pMNOD02</name>
</geneLocation>
<protein>
    <submittedName>
        <fullName evidence="3">Putative PAS/PAC sensor protein</fullName>
    </submittedName>
</protein>
<evidence type="ECO:0000256" key="1">
    <source>
        <dbReference type="SAM" id="MobiDB-lite"/>
    </source>
</evidence>
<dbReference type="Pfam" id="PF00989">
    <property type="entry name" value="PAS"/>
    <property type="match status" value="1"/>
</dbReference>
<dbReference type="SUPFAM" id="SSF55785">
    <property type="entry name" value="PYP-like sensor domain (PAS domain)"/>
    <property type="match status" value="1"/>
</dbReference>
<dbReference type="KEGG" id="mno:Mnod_7969"/>
<accession>B8IWT0</accession>
<sequence>MVVVRHLRADPRMGSDLGSSPQDLLADEAELFQIIVESALDFAIFTIDESGIATSWNTGAERLLGLARSEAIGESADVIFTPEDRAEGIPEAERHKAPGRGRALAPAQGRLPLLGVRAFSCRCAMVSRVSPRSSAIALKLSRPSSGSGRTRSASASSPPASRSSSSAARATAAARGVAPNGKTTRELCQPPTPPCRVRRSRSTSRPSPLSSHGTPSHADGGQSTGH</sequence>
<keyword evidence="3" id="KW-0614">Plasmid</keyword>
<evidence type="ECO:0000313" key="4">
    <source>
        <dbReference type="Proteomes" id="UP000008207"/>
    </source>
</evidence>
<gene>
    <name evidence="3" type="ordered locus">Mnod_7969</name>
</gene>
<dbReference type="CDD" id="cd00130">
    <property type="entry name" value="PAS"/>
    <property type="match status" value="1"/>
</dbReference>
<dbReference type="EMBL" id="CP001351">
    <property type="protein sequence ID" value="ACL62971.1"/>
    <property type="molecule type" value="Genomic_DNA"/>
</dbReference>
<dbReference type="NCBIfam" id="TIGR00229">
    <property type="entry name" value="sensory_box"/>
    <property type="match status" value="1"/>
</dbReference>
<feature type="compositionally biased region" description="Low complexity" evidence="1">
    <location>
        <begin position="141"/>
        <end position="176"/>
    </location>
</feature>
<dbReference type="SMART" id="SM00091">
    <property type="entry name" value="PAS"/>
    <property type="match status" value="1"/>
</dbReference>
<evidence type="ECO:0000259" key="2">
    <source>
        <dbReference type="PROSITE" id="PS50112"/>
    </source>
</evidence>
<dbReference type="GO" id="GO:0006355">
    <property type="term" value="P:regulation of DNA-templated transcription"/>
    <property type="evidence" value="ECO:0007669"/>
    <property type="project" value="InterPro"/>
</dbReference>
<feature type="region of interest" description="Disordered" evidence="1">
    <location>
        <begin position="140"/>
        <end position="226"/>
    </location>
</feature>
<dbReference type="InterPro" id="IPR035965">
    <property type="entry name" value="PAS-like_dom_sf"/>
</dbReference>